<reference evidence="1" key="1">
    <citation type="journal article" date="2018" name="Nat. Genet.">
        <title>Extensive intraspecific gene order and gene structural variations between Mo17 and other maize genomes.</title>
        <authorList>
            <person name="Sun S."/>
            <person name="Zhou Y."/>
            <person name="Chen J."/>
            <person name="Shi J."/>
            <person name="Zhao H."/>
            <person name="Zhao H."/>
            <person name="Song W."/>
            <person name="Zhang M."/>
            <person name="Cui Y."/>
            <person name="Dong X."/>
            <person name="Liu H."/>
            <person name="Ma X."/>
            <person name="Jiao Y."/>
            <person name="Wang B."/>
            <person name="Wei X."/>
            <person name="Stein J.C."/>
            <person name="Glaubitz J.C."/>
            <person name="Lu F."/>
            <person name="Yu G."/>
            <person name="Liang C."/>
            <person name="Fengler K."/>
            <person name="Li B."/>
            <person name="Rafalski A."/>
            <person name="Schnable P.S."/>
            <person name="Ware D.H."/>
            <person name="Buckler E.S."/>
            <person name="Lai J."/>
        </authorList>
    </citation>
    <scope>NUCLEOTIDE SEQUENCE [LARGE SCALE GENOMIC DNA]</scope>
    <source>
        <tissue evidence="1">Seedling</tissue>
    </source>
</reference>
<protein>
    <submittedName>
        <fullName evidence="1">Uncharacterized protein</fullName>
    </submittedName>
</protein>
<organism evidence="1">
    <name type="scientific">Zea mays</name>
    <name type="common">Maize</name>
    <dbReference type="NCBI Taxonomy" id="4577"/>
    <lineage>
        <taxon>Eukaryota</taxon>
        <taxon>Viridiplantae</taxon>
        <taxon>Streptophyta</taxon>
        <taxon>Embryophyta</taxon>
        <taxon>Tracheophyta</taxon>
        <taxon>Spermatophyta</taxon>
        <taxon>Magnoliopsida</taxon>
        <taxon>Liliopsida</taxon>
        <taxon>Poales</taxon>
        <taxon>Poaceae</taxon>
        <taxon>PACMAD clade</taxon>
        <taxon>Panicoideae</taxon>
        <taxon>Andropogonodae</taxon>
        <taxon>Andropogoneae</taxon>
        <taxon>Tripsacinae</taxon>
        <taxon>Zea</taxon>
    </lineage>
</organism>
<sequence>MACSSSASIEKINHLLLSKLPS</sequence>
<dbReference type="Proteomes" id="UP000251960">
    <property type="component" value="Chromosome 6"/>
</dbReference>
<accession>A0A3L6EJA4</accession>
<gene>
    <name evidence="1" type="ORF">Zm00014a_013748</name>
</gene>
<evidence type="ECO:0000313" key="1">
    <source>
        <dbReference type="EMBL" id="PWZ19307.1"/>
    </source>
</evidence>
<dbReference type="EMBL" id="NCVQ01000007">
    <property type="protein sequence ID" value="PWZ19307.1"/>
    <property type="molecule type" value="Genomic_DNA"/>
</dbReference>
<name>A0A3L6EJA4_MAIZE</name>
<dbReference type="AlphaFoldDB" id="A0A3L6EJA4"/>
<comment type="caution">
    <text evidence="1">The sequence shown here is derived from an EMBL/GenBank/DDBJ whole genome shotgun (WGS) entry which is preliminary data.</text>
</comment>
<proteinExistence type="predicted"/>